<name>A0ABY0BLZ8_MORCA</name>
<dbReference type="EMBL" id="RYER01000003">
    <property type="protein sequence ID" value="RUO17571.1"/>
    <property type="molecule type" value="Genomic_DNA"/>
</dbReference>
<proteinExistence type="predicted"/>
<evidence type="ECO:0000313" key="3">
    <source>
        <dbReference type="Proteomes" id="UP000268436"/>
    </source>
</evidence>
<organism evidence="2 3">
    <name type="scientific">Moraxella catarrhalis</name>
    <name type="common">Branhamella catarrhalis</name>
    <dbReference type="NCBI Taxonomy" id="480"/>
    <lineage>
        <taxon>Bacteria</taxon>
        <taxon>Pseudomonadati</taxon>
        <taxon>Pseudomonadota</taxon>
        <taxon>Gammaproteobacteria</taxon>
        <taxon>Moraxellales</taxon>
        <taxon>Moraxellaceae</taxon>
        <taxon>Moraxella</taxon>
    </lineage>
</organism>
<evidence type="ECO:0000256" key="1">
    <source>
        <dbReference type="SAM" id="MobiDB-lite"/>
    </source>
</evidence>
<dbReference type="RefSeq" id="WP_126739412.1">
    <property type="nucleotide sequence ID" value="NZ_RYEQ01000001.1"/>
</dbReference>
<dbReference type="Proteomes" id="UP000268436">
    <property type="component" value="Unassembled WGS sequence"/>
</dbReference>
<feature type="compositionally biased region" description="Low complexity" evidence="1">
    <location>
        <begin position="591"/>
        <end position="603"/>
    </location>
</feature>
<sequence>MSNFDTVFSTAPKWTNVEAIDATDVINSAYKNAELQNKAFKQLTEAGADVFKYAQQHKLNEVEKEINAMNLDQFQTTDKAALIDDLITKYGTDIGGFDAANINSINKYVDGRNTTLIKDAVDAIDYDSKSRKNTTEVMQYDADNTADVIHNLTKTTSLLPDGHPDKDKIYQQIESLTEKFMTKHPSGSTFLNRSLQSIVDADKKAKIESVRLDNAHVDEVVKLYGSAYISYLTQISALKAEEAKANKLEDSEAKKQALADIAFDKAALISHYGSEMIESLKNPLILARLEQNAYNDFHAKRMNEAEYEAAISAIENAKKELELKKYSIDKAAQTASEGHAVQLAGIEAKGDGSGSSSSKVKDATKNNVNRLTSVGLTEEQALGFIGENGEFNPNKMLASTLAYANKLHTQHNNSHIQGSKISASEWFTKEAPALAKNAGVSDTRLRDYFDLARKHGKTDAEKIRIVEAGIAGRLDIAYQGNGFGIIDMFGVARNNSLSEMEYTLLSKKVLDNIRTEIANEAFYRAANDFSLYLQAINTAYPTGLEGFVKDNAVTLNQNKAFKQYADANTIKLLDEALEASKEKVDNPFYVPNNPSPQQKQQSKSNDKGKNQSKTPTATAPKTPVGWERSVENGKESLDKALRYFNIR</sequence>
<keyword evidence="3" id="KW-1185">Reference proteome</keyword>
<protein>
    <submittedName>
        <fullName evidence="2">Uncharacterized protein</fullName>
    </submittedName>
</protein>
<accession>A0ABY0BLZ8</accession>
<evidence type="ECO:0000313" key="2">
    <source>
        <dbReference type="EMBL" id="RUO17571.1"/>
    </source>
</evidence>
<feature type="compositionally biased region" description="Low complexity" evidence="1">
    <location>
        <begin position="611"/>
        <end position="623"/>
    </location>
</feature>
<comment type="caution">
    <text evidence="2">The sequence shown here is derived from an EMBL/GenBank/DDBJ whole genome shotgun (WGS) entry which is preliminary data.</text>
</comment>
<gene>
    <name evidence="2" type="ORF">EJK54_1086</name>
</gene>
<feature type="region of interest" description="Disordered" evidence="1">
    <location>
        <begin position="584"/>
        <end position="632"/>
    </location>
</feature>
<reference evidence="2 3" key="1">
    <citation type="submission" date="2018-12" db="EMBL/GenBank/DDBJ databases">
        <title>Persistence of Moraxella catarrhalis in Chronic Obstructive Pulmonary Disease and Regulation of the Hag/MID Adhesin.</title>
        <authorList>
            <person name="Murphy T."/>
            <person name="Zhao X."/>
            <person name="Vyas G."/>
            <person name="Aluvathingal J."/>
            <person name="Nadendla S."/>
            <person name="Tallon L."/>
            <person name="Tettelin H."/>
        </authorList>
    </citation>
    <scope>NUCLEOTIDE SEQUENCE [LARGE SCALE GENOMIC DNA]</scope>
    <source>
        <strain evidence="2 3">173P27B1</strain>
    </source>
</reference>